<comment type="similarity">
    <text evidence="2">Belongs to the mitochondrion-specific ribosomal protein mL49 family.</text>
</comment>
<dbReference type="InParanoid" id="B2VXL9"/>
<dbReference type="PANTHER" id="PTHR13477">
    <property type="entry name" value="MITOCHONDRIAL 39S RIBOSOMAL PROTEIN L49"/>
    <property type="match status" value="1"/>
</dbReference>
<dbReference type="Proteomes" id="UP000001471">
    <property type="component" value="Unassembled WGS sequence"/>
</dbReference>
<dbReference type="STRING" id="426418.B2VXL9"/>
<comment type="subcellular location">
    <subcellularLocation>
        <location evidence="1">Mitochondrion</location>
    </subcellularLocation>
</comment>
<evidence type="ECO:0000256" key="6">
    <source>
        <dbReference type="ARBA" id="ARBA00035191"/>
    </source>
</evidence>
<feature type="compositionally biased region" description="Basic and acidic residues" evidence="7">
    <location>
        <begin position="70"/>
        <end position="82"/>
    </location>
</feature>
<protein>
    <recommendedName>
        <fullName evidence="6">Large ribosomal subunit protein mL49</fullName>
    </recommendedName>
</protein>
<evidence type="ECO:0000256" key="2">
    <source>
        <dbReference type="ARBA" id="ARBA00005677"/>
    </source>
</evidence>
<name>B2VXL9_PYRTR</name>
<feature type="region of interest" description="Disordered" evidence="7">
    <location>
        <begin position="1"/>
        <end position="97"/>
    </location>
</feature>
<reference evidence="9" key="1">
    <citation type="journal article" date="2013" name="G3 (Bethesda)">
        <title>Comparative genomics of a plant-pathogenic fungus, Pyrenophora tritici-repentis, reveals transduplication and the impact of repeat elements on pathogenicity and population divergence.</title>
        <authorList>
            <person name="Manning V.A."/>
            <person name="Pandelova I."/>
            <person name="Dhillon B."/>
            <person name="Wilhelm L.J."/>
            <person name="Goodwin S.B."/>
            <person name="Berlin A.M."/>
            <person name="Figueroa M."/>
            <person name="Freitag M."/>
            <person name="Hane J.K."/>
            <person name="Henrissat B."/>
            <person name="Holman W.H."/>
            <person name="Kodira C.D."/>
            <person name="Martin J."/>
            <person name="Oliver R.P."/>
            <person name="Robbertse B."/>
            <person name="Schackwitz W."/>
            <person name="Schwartz D.C."/>
            <person name="Spatafora J.W."/>
            <person name="Turgeon B.G."/>
            <person name="Yandava C."/>
            <person name="Young S."/>
            <person name="Zhou S."/>
            <person name="Zeng Q."/>
            <person name="Grigoriev I.V."/>
            <person name="Ma L.-J."/>
            <person name="Ciuffetti L.M."/>
        </authorList>
    </citation>
    <scope>NUCLEOTIDE SEQUENCE [LARGE SCALE GENOMIC DNA]</scope>
    <source>
        <strain evidence="9">Pt-1C-BFP</strain>
    </source>
</reference>
<dbReference type="OrthoDB" id="19439at2759"/>
<dbReference type="GO" id="GO:0005762">
    <property type="term" value="C:mitochondrial large ribosomal subunit"/>
    <property type="evidence" value="ECO:0007669"/>
    <property type="project" value="TreeGrafter"/>
</dbReference>
<dbReference type="GO" id="GO:0006412">
    <property type="term" value="P:translation"/>
    <property type="evidence" value="ECO:0007669"/>
    <property type="project" value="InterPro"/>
</dbReference>
<keyword evidence="3" id="KW-0689">Ribosomal protein</keyword>
<evidence type="ECO:0000313" key="9">
    <source>
        <dbReference type="Proteomes" id="UP000001471"/>
    </source>
</evidence>
<dbReference type="AlphaFoldDB" id="B2VXL9"/>
<gene>
    <name evidence="8" type="ORF">PTRG_03265</name>
</gene>
<dbReference type="OMA" id="KERHYPT"/>
<accession>B2VXL9</accession>
<dbReference type="Gene3D" id="3.30.780.10">
    <property type="entry name" value="SUI1-like domain"/>
    <property type="match status" value="1"/>
</dbReference>
<organism evidence="8 9">
    <name type="scientific">Pyrenophora tritici-repentis (strain Pt-1C-BFP)</name>
    <name type="common">Wheat tan spot fungus</name>
    <name type="synonym">Drechslera tritici-repentis</name>
    <dbReference type="NCBI Taxonomy" id="426418"/>
    <lineage>
        <taxon>Eukaryota</taxon>
        <taxon>Fungi</taxon>
        <taxon>Dikarya</taxon>
        <taxon>Ascomycota</taxon>
        <taxon>Pezizomycotina</taxon>
        <taxon>Dothideomycetes</taxon>
        <taxon>Pleosporomycetidae</taxon>
        <taxon>Pleosporales</taxon>
        <taxon>Pleosporineae</taxon>
        <taxon>Pleosporaceae</taxon>
        <taxon>Pyrenophora</taxon>
    </lineage>
</organism>
<dbReference type="PANTHER" id="PTHR13477:SF0">
    <property type="entry name" value="LARGE RIBOSOMAL SUBUNIT PROTEIN ML49"/>
    <property type="match status" value="1"/>
</dbReference>
<keyword evidence="5" id="KW-0687">Ribonucleoprotein</keyword>
<dbReference type="GO" id="GO:0003735">
    <property type="term" value="F:structural constituent of ribosome"/>
    <property type="evidence" value="ECO:0007669"/>
    <property type="project" value="InterPro"/>
</dbReference>
<dbReference type="EMBL" id="DS231616">
    <property type="protein sequence ID" value="EDU45788.1"/>
    <property type="molecule type" value="Genomic_DNA"/>
</dbReference>
<dbReference type="InterPro" id="IPR007740">
    <property type="entry name" value="Ribosomal_mL49"/>
</dbReference>
<evidence type="ECO:0000256" key="3">
    <source>
        <dbReference type="ARBA" id="ARBA00022980"/>
    </source>
</evidence>
<proteinExistence type="inferred from homology"/>
<evidence type="ECO:0000313" key="8">
    <source>
        <dbReference type="EMBL" id="EDU45788.1"/>
    </source>
</evidence>
<sequence length="212" mass="23547">MLPSLPILDEFPPNVNSVKQSSLPPNASPRQPRTPREAQRAADLAAAESLTEGDSAQSPEQKHILPSKHPRADNKPNKRSSQDKPAQADNVTPRPLDAFDKVADTTQQRKKSLPKRQNISQTSELVLPPPAYHISRSINKHLPVYTDTKRGGNLRLTIIRKVAGDLVALRDEVKDFLGNKGEEVTINHLTSHVQIKGHCKREVEEFLTARGF</sequence>
<dbReference type="HOGENOM" id="CLU_085757_3_0_1"/>
<dbReference type="Pfam" id="PF05046">
    <property type="entry name" value="Img2"/>
    <property type="match status" value="1"/>
</dbReference>
<evidence type="ECO:0000256" key="4">
    <source>
        <dbReference type="ARBA" id="ARBA00023128"/>
    </source>
</evidence>
<dbReference type="eggNOG" id="KOG4034">
    <property type="taxonomic scope" value="Eukaryota"/>
</dbReference>
<feature type="compositionally biased region" description="Polar residues" evidence="7">
    <location>
        <begin position="14"/>
        <end position="31"/>
    </location>
</feature>
<evidence type="ECO:0000256" key="5">
    <source>
        <dbReference type="ARBA" id="ARBA00023274"/>
    </source>
</evidence>
<evidence type="ECO:0000256" key="1">
    <source>
        <dbReference type="ARBA" id="ARBA00004173"/>
    </source>
</evidence>
<evidence type="ECO:0000256" key="7">
    <source>
        <dbReference type="SAM" id="MobiDB-lite"/>
    </source>
</evidence>
<keyword evidence="4" id="KW-0496">Mitochondrion</keyword>